<gene>
    <name evidence="2" type="ORF">GCM10007989_31680</name>
</gene>
<dbReference type="InterPro" id="IPR043129">
    <property type="entry name" value="ATPase_NBD"/>
</dbReference>
<dbReference type="Proteomes" id="UP000646579">
    <property type="component" value="Unassembled WGS sequence"/>
</dbReference>
<accession>A0A918SBG8</accession>
<dbReference type="Gene3D" id="3.30.420.40">
    <property type="match status" value="2"/>
</dbReference>
<proteinExistence type="predicted"/>
<sequence>MKTVLGIDAGGSKTLAALADKTGAVLELYVGPGFDPTRHDDPAARLRELFSQFTPQERPEATTAGLPYYGEVARITTLEDRVTEDVFGPSARACNDVEAAHIGAFSGGEGVLCLAGTGSMAWALGPSGTSRAGGFGDLIGDEGSAYWIGQHALSLLSHEADGRRPSSSFGESLFASLGITPAELLEWIYSHDNPRAGIATVARHVSEHAAAGESEAREILSSAGGKLADVARAAATIAGLPAGAALACAGSVFADPIVRTEIGRKFGATPTACELPPVGGAVFDAARRAGWTVDATWISALRDNLHKRGHA</sequence>
<protein>
    <submittedName>
        <fullName evidence="2">ATPase</fullName>
    </submittedName>
</protein>
<dbReference type="AlphaFoldDB" id="A0A918SBG8"/>
<name>A0A918SBG8_9HYPH</name>
<dbReference type="Pfam" id="PF01869">
    <property type="entry name" value="BcrAD_BadFG"/>
    <property type="match status" value="1"/>
</dbReference>
<dbReference type="InterPro" id="IPR002731">
    <property type="entry name" value="ATPase_BadF"/>
</dbReference>
<comment type="caution">
    <text evidence="2">The sequence shown here is derived from an EMBL/GenBank/DDBJ whole genome shotgun (WGS) entry which is preliminary data.</text>
</comment>
<dbReference type="InterPro" id="IPR052519">
    <property type="entry name" value="Euk-type_GlcNAc_Kinase"/>
</dbReference>
<reference evidence="2" key="2">
    <citation type="submission" date="2020-09" db="EMBL/GenBank/DDBJ databases">
        <authorList>
            <person name="Sun Q."/>
            <person name="Kim S."/>
        </authorList>
    </citation>
    <scope>NUCLEOTIDE SEQUENCE</scope>
    <source>
        <strain evidence="2">KCTC 32437</strain>
    </source>
</reference>
<dbReference type="EMBL" id="BMZE01000003">
    <property type="protein sequence ID" value="GHA33185.1"/>
    <property type="molecule type" value="Genomic_DNA"/>
</dbReference>
<dbReference type="PANTHER" id="PTHR43190">
    <property type="entry name" value="N-ACETYL-D-GLUCOSAMINE KINASE"/>
    <property type="match status" value="1"/>
</dbReference>
<evidence type="ECO:0000313" key="2">
    <source>
        <dbReference type="EMBL" id="GHA33185.1"/>
    </source>
</evidence>
<dbReference type="SUPFAM" id="SSF53067">
    <property type="entry name" value="Actin-like ATPase domain"/>
    <property type="match status" value="2"/>
</dbReference>
<evidence type="ECO:0000259" key="1">
    <source>
        <dbReference type="Pfam" id="PF01869"/>
    </source>
</evidence>
<dbReference type="RefSeq" id="WP_189426680.1">
    <property type="nucleotide sequence ID" value="NZ_BMZE01000003.1"/>
</dbReference>
<keyword evidence="3" id="KW-1185">Reference proteome</keyword>
<reference evidence="2" key="1">
    <citation type="journal article" date="2014" name="Int. J. Syst. Evol. Microbiol.">
        <title>Complete genome sequence of Corynebacterium casei LMG S-19264T (=DSM 44701T), isolated from a smear-ripened cheese.</title>
        <authorList>
            <consortium name="US DOE Joint Genome Institute (JGI-PGF)"/>
            <person name="Walter F."/>
            <person name="Albersmeier A."/>
            <person name="Kalinowski J."/>
            <person name="Ruckert C."/>
        </authorList>
    </citation>
    <scope>NUCLEOTIDE SEQUENCE</scope>
    <source>
        <strain evidence="2">KCTC 32437</strain>
    </source>
</reference>
<evidence type="ECO:0000313" key="3">
    <source>
        <dbReference type="Proteomes" id="UP000646579"/>
    </source>
</evidence>
<dbReference type="PANTHER" id="PTHR43190:SF3">
    <property type="entry name" value="N-ACETYL-D-GLUCOSAMINE KINASE"/>
    <property type="match status" value="1"/>
</dbReference>
<organism evidence="2 3">
    <name type="scientific">Devosia pacifica</name>
    <dbReference type="NCBI Taxonomy" id="1335967"/>
    <lineage>
        <taxon>Bacteria</taxon>
        <taxon>Pseudomonadati</taxon>
        <taxon>Pseudomonadota</taxon>
        <taxon>Alphaproteobacteria</taxon>
        <taxon>Hyphomicrobiales</taxon>
        <taxon>Devosiaceae</taxon>
        <taxon>Devosia</taxon>
    </lineage>
</organism>
<feature type="domain" description="ATPase BadF/BadG/BcrA/BcrD type" evidence="1">
    <location>
        <begin position="5"/>
        <end position="259"/>
    </location>
</feature>
<dbReference type="CDD" id="cd24007">
    <property type="entry name" value="ASKHA_NBD_eukNAGK-like"/>
    <property type="match status" value="1"/>
</dbReference>